<dbReference type="GO" id="GO:0006357">
    <property type="term" value="P:regulation of transcription by RNA polymerase II"/>
    <property type="evidence" value="ECO:0007669"/>
    <property type="project" value="TreeGrafter"/>
</dbReference>
<proteinExistence type="predicted"/>
<evidence type="ECO:0000313" key="3">
    <source>
        <dbReference type="Proteomes" id="UP001430953"/>
    </source>
</evidence>
<dbReference type="InterPro" id="IPR006578">
    <property type="entry name" value="MADF-dom"/>
</dbReference>
<dbReference type="PANTHER" id="PTHR12243:SF69">
    <property type="entry name" value="SI:CH73-59F11.3"/>
    <property type="match status" value="1"/>
</dbReference>
<comment type="caution">
    <text evidence="2">The sequence shown here is derived from an EMBL/GenBank/DDBJ whole genome shotgun (WGS) entry which is preliminary data.</text>
</comment>
<evidence type="ECO:0000259" key="1">
    <source>
        <dbReference type="PROSITE" id="PS51029"/>
    </source>
</evidence>
<dbReference type="GO" id="GO:0005634">
    <property type="term" value="C:nucleus"/>
    <property type="evidence" value="ECO:0007669"/>
    <property type="project" value="TreeGrafter"/>
</dbReference>
<dbReference type="PANTHER" id="PTHR12243">
    <property type="entry name" value="MADF DOMAIN TRANSCRIPTION FACTOR"/>
    <property type="match status" value="1"/>
</dbReference>
<protein>
    <recommendedName>
        <fullName evidence="1">MADF domain-containing protein</fullName>
    </recommendedName>
</protein>
<dbReference type="PROSITE" id="PS51029">
    <property type="entry name" value="MADF"/>
    <property type="match status" value="1"/>
</dbReference>
<accession>A0AAW2EWU9</accession>
<gene>
    <name evidence="2" type="ORF">PUN28_015758</name>
</gene>
<name>A0AAW2EWU9_9HYME</name>
<dbReference type="EMBL" id="JADYXP020000017">
    <property type="protein sequence ID" value="KAL0107420.1"/>
    <property type="molecule type" value="Genomic_DNA"/>
</dbReference>
<feature type="domain" description="MADF" evidence="1">
    <location>
        <begin position="22"/>
        <end position="117"/>
    </location>
</feature>
<dbReference type="InterPro" id="IPR039353">
    <property type="entry name" value="TF_Adf1"/>
</dbReference>
<evidence type="ECO:0000313" key="2">
    <source>
        <dbReference type="EMBL" id="KAL0107420.1"/>
    </source>
</evidence>
<dbReference type="Pfam" id="PF10545">
    <property type="entry name" value="MADF_DNA_bdg"/>
    <property type="match status" value="1"/>
</dbReference>
<reference evidence="2 3" key="1">
    <citation type="submission" date="2023-03" db="EMBL/GenBank/DDBJ databases">
        <title>High recombination rates correlate with genetic variation in Cardiocondyla obscurior ants.</title>
        <authorList>
            <person name="Errbii M."/>
        </authorList>
    </citation>
    <scope>NUCLEOTIDE SEQUENCE [LARGE SCALE GENOMIC DNA]</scope>
    <source>
        <strain evidence="2">Alpha-2009</strain>
        <tissue evidence="2">Whole body</tissue>
    </source>
</reference>
<dbReference type="SMART" id="SM00595">
    <property type="entry name" value="MADF"/>
    <property type="match status" value="1"/>
</dbReference>
<sequence>MQSEYHLDSNTENFDTFVIEEILISEVQERSCLWDHTMDIKIRGMDTVRKAWEEIRQVLSIFRSKSLSKKWKNLRDTFLRKYKQEKSCTASGSAAANKIKNNWKFYEQIKFLKSTVQHRRIFSNLQGITNLNEEFDSCENTNTMNTNEDTNTKPTFKETRISVIKMK</sequence>
<keyword evidence="3" id="KW-1185">Reference proteome</keyword>
<dbReference type="GO" id="GO:0005667">
    <property type="term" value="C:transcription regulator complex"/>
    <property type="evidence" value="ECO:0007669"/>
    <property type="project" value="TreeGrafter"/>
</dbReference>
<organism evidence="2 3">
    <name type="scientific">Cardiocondyla obscurior</name>
    <dbReference type="NCBI Taxonomy" id="286306"/>
    <lineage>
        <taxon>Eukaryota</taxon>
        <taxon>Metazoa</taxon>
        <taxon>Ecdysozoa</taxon>
        <taxon>Arthropoda</taxon>
        <taxon>Hexapoda</taxon>
        <taxon>Insecta</taxon>
        <taxon>Pterygota</taxon>
        <taxon>Neoptera</taxon>
        <taxon>Endopterygota</taxon>
        <taxon>Hymenoptera</taxon>
        <taxon>Apocrita</taxon>
        <taxon>Aculeata</taxon>
        <taxon>Formicoidea</taxon>
        <taxon>Formicidae</taxon>
        <taxon>Myrmicinae</taxon>
        <taxon>Cardiocondyla</taxon>
    </lineage>
</organism>
<dbReference type="Proteomes" id="UP001430953">
    <property type="component" value="Unassembled WGS sequence"/>
</dbReference>
<dbReference type="AlphaFoldDB" id="A0AAW2EWU9"/>